<dbReference type="SUPFAM" id="SSF52768">
    <property type="entry name" value="Arginase/deacetylase"/>
    <property type="match status" value="1"/>
</dbReference>
<evidence type="ECO:0000313" key="5">
    <source>
        <dbReference type="EMBL" id="GAA0273338.1"/>
    </source>
</evidence>
<dbReference type="Pfam" id="PF00491">
    <property type="entry name" value="Arginase"/>
    <property type="match status" value="1"/>
</dbReference>
<dbReference type="Gene3D" id="3.40.800.10">
    <property type="entry name" value="Ureohydrolase domain"/>
    <property type="match status" value="1"/>
</dbReference>
<organism evidence="5 6">
    <name type="scientific">Streptomyces polychromogenes</name>
    <dbReference type="NCBI Taxonomy" id="67342"/>
    <lineage>
        <taxon>Bacteria</taxon>
        <taxon>Bacillati</taxon>
        <taxon>Actinomycetota</taxon>
        <taxon>Actinomycetes</taxon>
        <taxon>Kitasatosporales</taxon>
        <taxon>Streptomycetaceae</taxon>
        <taxon>Streptomyces</taxon>
    </lineage>
</organism>
<accession>A0ABP3ES45</accession>
<dbReference type="InterPro" id="IPR023696">
    <property type="entry name" value="Ureohydrolase_dom_sf"/>
</dbReference>
<sequence>MIDLIVSQGRVADRAAWMIEGAARTARALEERYGLKGHYVGQPAPHADDDWSVALPQARETLVAVREAATESIRSDNLTVLINNTCSVSLATLPVVAREHPDAVVLYIDGHGDFNTPATTDTGYLGGMVLSGACGLWDSGHGAGLRPEQAVLVGSRDIDARERELIREAGVRVIPPAEATAQAVLDAVKDAPVWIHIDWDVLEPGSIPADYTVPDGMFPAQIRAIFEAIPAERLIGVELAELNAPADSERAGEAVAVILDMVAPAFDAAAARP</sequence>
<dbReference type="InterPro" id="IPR006035">
    <property type="entry name" value="Ureohydrolase"/>
</dbReference>
<evidence type="ECO:0000256" key="3">
    <source>
        <dbReference type="ARBA" id="ARBA00023211"/>
    </source>
</evidence>
<dbReference type="EMBL" id="BAAABV010000006">
    <property type="protein sequence ID" value="GAA0273338.1"/>
    <property type="molecule type" value="Genomic_DNA"/>
</dbReference>
<dbReference type="Proteomes" id="UP001501867">
    <property type="component" value="Unassembled WGS sequence"/>
</dbReference>
<dbReference type="RefSeq" id="WP_344152596.1">
    <property type="nucleotide sequence ID" value="NZ_BAAABV010000006.1"/>
</dbReference>
<evidence type="ECO:0000256" key="2">
    <source>
        <dbReference type="ARBA" id="ARBA00022801"/>
    </source>
</evidence>
<dbReference type="PANTHER" id="PTHR43782:SF3">
    <property type="entry name" value="ARGINASE"/>
    <property type="match status" value="1"/>
</dbReference>
<protein>
    <recommendedName>
        <fullName evidence="7">Arginase</fullName>
    </recommendedName>
</protein>
<name>A0ABP3ES45_9ACTN</name>
<dbReference type="PANTHER" id="PTHR43782">
    <property type="entry name" value="ARGINASE"/>
    <property type="match status" value="1"/>
</dbReference>
<keyword evidence="2" id="KW-0378">Hydrolase</keyword>
<dbReference type="PROSITE" id="PS51409">
    <property type="entry name" value="ARGINASE_2"/>
    <property type="match status" value="1"/>
</dbReference>
<evidence type="ECO:0000313" key="6">
    <source>
        <dbReference type="Proteomes" id="UP001501867"/>
    </source>
</evidence>
<evidence type="ECO:0000256" key="1">
    <source>
        <dbReference type="ARBA" id="ARBA00022723"/>
    </source>
</evidence>
<keyword evidence="3" id="KW-0464">Manganese</keyword>
<reference evidence="6" key="1">
    <citation type="journal article" date="2019" name="Int. J. Syst. Evol. Microbiol.">
        <title>The Global Catalogue of Microorganisms (GCM) 10K type strain sequencing project: providing services to taxonomists for standard genome sequencing and annotation.</title>
        <authorList>
            <consortium name="The Broad Institute Genomics Platform"/>
            <consortium name="The Broad Institute Genome Sequencing Center for Infectious Disease"/>
            <person name="Wu L."/>
            <person name="Ma J."/>
        </authorList>
    </citation>
    <scope>NUCLEOTIDE SEQUENCE [LARGE SCALE GENOMIC DNA]</scope>
    <source>
        <strain evidence="6">JCM 4505</strain>
    </source>
</reference>
<comment type="similarity">
    <text evidence="4">Belongs to the arginase family.</text>
</comment>
<keyword evidence="6" id="KW-1185">Reference proteome</keyword>
<gene>
    <name evidence="5" type="ORF">GCM10010302_08680</name>
</gene>
<evidence type="ECO:0008006" key="7">
    <source>
        <dbReference type="Google" id="ProtNLM"/>
    </source>
</evidence>
<comment type="caution">
    <text evidence="5">The sequence shown here is derived from an EMBL/GenBank/DDBJ whole genome shotgun (WGS) entry which is preliminary data.</text>
</comment>
<dbReference type="CDD" id="cd09999">
    <property type="entry name" value="Arginase-like_1"/>
    <property type="match status" value="1"/>
</dbReference>
<evidence type="ECO:0000256" key="4">
    <source>
        <dbReference type="PROSITE-ProRule" id="PRU00742"/>
    </source>
</evidence>
<keyword evidence="1" id="KW-0479">Metal-binding</keyword>
<proteinExistence type="inferred from homology"/>